<dbReference type="Proteomes" id="UP001217089">
    <property type="component" value="Unassembled WGS sequence"/>
</dbReference>
<name>A0ABQ9G004_TEGGR</name>
<accession>A0ABQ9G004</accession>
<comment type="caution">
    <text evidence="1">The sequence shown here is derived from an EMBL/GenBank/DDBJ whole genome shotgun (WGS) entry which is preliminary data.</text>
</comment>
<gene>
    <name evidence="1" type="ORF">KUTeg_000217</name>
</gene>
<sequence length="118" mass="13647">MLGMLILIMYTNISNTDEEGFSPLDLQFIVTPLMIDASDEDGSCGHLIQNSLNYPWSCKKVKLTPVVQKQKKHCDVETSDFRRKKKLKTNYLNENYMNKTEVLNIGNLQRKANHRKNV</sequence>
<proteinExistence type="predicted"/>
<dbReference type="EMBL" id="JARBDR010000018">
    <property type="protein sequence ID" value="KAJ8321746.1"/>
    <property type="molecule type" value="Genomic_DNA"/>
</dbReference>
<organism evidence="1 2">
    <name type="scientific">Tegillarca granosa</name>
    <name type="common">Malaysian cockle</name>
    <name type="synonym">Anadara granosa</name>
    <dbReference type="NCBI Taxonomy" id="220873"/>
    <lineage>
        <taxon>Eukaryota</taxon>
        <taxon>Metazoa</taxon>
        <taxon>Spiralia</taxon>
        <taxon>Lophotrochozoa</taxon>
        <taxon>Mollusca</taxon>
        <taxon>Bivalvia</taxon>
        <taxon>Autobranchia</taxon>
        <taxon>Pteriomorphia</taxon>
        <taxon>Arcoida</taxon>
        <taxon>Arcoidea</taxon>
        <taxon>Arcidae</taxon>
        <taxon>Tegillarca</taxon>
    </lineage>
</organism>
<keyword evidence="2" id="KW-1185">Reference proteome</keyword>
<evidence type="ECO:0000313" key="2">
    <source>
        <dbReference type="Proteomes" id="UP001217089"/>
    </source>
</evidence>
<protein>
    <submittedName>
        <fullName evidence="1">Uncharacterized protein</fullName>
    </submittedName>
</protein>
<reference evidence="1 2" key="1">
    <citation type="submission" date="2022-12" db="EMBL/GenBank/DDBJ databases">
        <title>Chromosome-level genome of Tegillarca granosa.</title>
        <authorList>
            <person name="Kim J."/>
        </authorList>
    </citation>
    <scope>NUCLEOTIDE SEQUENCE [LARGE SCALE GENOMIC DNA]</scope>
    <source>
        <strain evidence="1">Teg-2019</strain>
        <tissue evidence="1">Adductor muscle</tissue>
    </source>
</reference>
<evidence type="ECO:0000313" key="1">
    <source>
        <dbReference type="EMBL" id="KAJ8321746.1"/>
    </source>
</evidence>